<reference evidence="1 2" key="1">
    <citation type="submission" date="2021-12" db="EMBL/GenBank/DDBJ databases">
        <title>Genome sequencing of bacteria with rrn-lacking chromosome and rrn-plasmid.</title>
        <authorList>
            <person name="Anda M."/>
            <person name="Iwasaki W."/>
        </authorList>
    </citation>
    <scope>NUCLEOTIDE SEQUENCE [LARGE SCALE GENOMIC DNA]</scope>
    <source>
        <strain evidence="1 2">NBRC 101262</strain>
    </source>
</reference>
<dbReference type="SUPFAM" id="SSF56925">
    <property type="entry name" value="OMPA-like"/>
    <property type="match status" value="1"/>
</dbReference>
<protein>
    <recommendedName>
        <fullName evidence="3">Outer membrane protein beta-barrel domain-containing protein</fullName>
    </recommendedName>
</protein>
<dbReference type="EMBL" id="AP025292">
    <property type="protein sequence ID" value="BDC98941.1"/>
    <property type="molecule type" value="Genomic_DNA"/>
</dbReference>
<gene>
    <name evidence="1" type="ORF">PEPS_12220</name>
</gene>
<evidence type="ECO:0000313" key="1">
    <source>
        <dbReference type="EMBL" id="BDC98941.1"/>
    </source>
</evidence>
<dbReference type="Proteomes" id="UP001354989">
    <property type="component" value="Chromosome"/>
</dbReference>
<sequence length="206" mass="23423">MKKFILLIFLLAQATLLLAGNGRYRRYNTNNNGMTPWVMLGAKSTFAWTEPLAGQMDQWGVQFKGGVILPFADRINVRLGAGASFNNFRAYEITTINNVDHSFQHTLSTLQLDLPMQLIIRPDSRSRLYFMGGYELHVLTPEKVANQWNFAFSSTIGLGYQMSDFVAFELQYMQQVYAGEYATQNQNAMHMHQNALSIGVQFSPQF</sequence>
<proteinExistence type="predicted"/>
<evidence type="ECO:0000313" key="2">
    <source>
        <dbReference type="Proteomes" id="UP001354989"/>
    </source>
</evidence>
<dbReference type="InterPro" id="IPR011250">
    <property type="entry name" value="OMP/PagP_B-barrel"/>
</dbReference>
<evidence type="ECO:0008006" key="3">
    <source>
        <dbReference type="Google" id="ProtNLM"/>
    </source>
</evidence>
<keyword evidence="2" id="KW-1185">Reference proteome</keyword>
<dbReference type="RefSeq" id="WP_332920583.1">
    <property type="nucleotide sequence ID" value="NZ_AP025292.1"/>
</dbReference>
<accession>A0ABN6L6U6</accession>
<dbReference type="Gene3D" id="2.40.160.20">
    <property type="match status" value="1"/>
</dbReference>
<name>A0ABN6L6U6_9BACT</name>
<organism evidence="1 2">
    <name type="scientific">Persicobacter psychrovividus</name>
    <dbReference type="NCBI Taxonomy" id="387638"/>
    <lineage>
        <taxon>Bacteria</taxon>
        <taxon>Pseudomonadati</taxon>
        <taxon>Bacteroidota</taxon>
        <taxon>Cytophagia</taxon>
        <taxon>Cytophagales</taxon>
        <taxon>Persicobacteraceae</taxon>
        <taxon>Persicobacter</taxon>
    </lineage>
</organism>